<keyword evidence="3 6" id="KW-0812">Transmembrane</keyword>
<reference evidence="8" key="1">
    <citation type="journal article" date="2019" name="Int. J. Syst. Evol. Microbiol.">
        <title>The Global Catalogue of Microorganisms (GCM) 10K type strain sequencing project: providing services to taxonomists for standard genome sequencing and annotation.</title>
        <authorList>
            <consortium name="The Broad Institute Genomics Platform"/>
            <consortium name="The Broad Institute Genome Sequencing Center for Infectious Disease"/>
            <person name="Wu L."/>
            <person name="Ma J."/>
        </authorList>
    </citation>
    <scope>NUCLEOTIDE SEQUENCE [LARGE SCALE GENOMIC DNA]</scope>
    <source>
        <strain evidence="8">CGMCC 1.15922</strain>
    </source>
</reference>
<evidence type="ECO:0000256" key="6">
    <source>
        <dbReference type="SAM" id="Phobius"/>
    </source>
</evidence>
<dbReference type="InterPro" id="IPR005171">
    <property type="entry name" value="Cyt_c_oxidase_su4_prok"/>
</dbReference>
<dbReference type="EMBL" id="BNAH01000003">
    <property type="protein sequence ID" value="GHE83920.1"/>
    <property type="molecule type" value="Genomic_DNA"/>
</dbReference>
<feature type="transmembrane region" description="Helical" evidence="6">
    <location>
        <begin position="12"/>
        <end position="31"/>
    </location>
</feature>
<evidence type="ECO:0000256" key="1">
    <source>
        <dbReference type="ARBA" id="ARBA00004651"/>
    </source>
</evidence>
<dbReference type="Pfam" id="PF03626">
    <property type="entry name" value="COX4_pro"/>
    <property type="match status" value="1"/>
</dbReference>
<comment type="caution">
    <text evidence="7">The sequence shown here is derived from an EMBL/GenBank/DDBJ whole genome shotgun (WGS) entry which is preliminary data.</text>
</comment>
<evidence type="ECO:0000313" key="7">
    <source>
        <dbReference type="EMBL" id="GHE83920.1"/>
    </source>
</evidence>
<evidence type="ECO:0000256" key="4">
    <source>
        <dbReference type="ARBA" id="ARBA00022989"/>
    </source>
</evidence>
<proteinExistence type="predicted"/>
<keyword evidence="8" id="KW-1185">Reference proteome</keyword>
<keyword evidence="4 6" id="KW-1133">Transmembrane helix</keyword>
<feature type="transmembrane region" description="Helical" evidence="6">
    <location>
        <begin position="37"/>
        <end position="56"/>
    </location>
</feature>
<accession>A0ABQ3IGR7</accession>
<feature type="transmembrane region" description="Helical" evidence="6">
    <location>
        <begin position="68"/>
        <end position="86"/>
    </location>
</feature>
<evidence type="ECO:0000313" key="8">
    <source>
        <dbReference type="Proteomes" id="UP000626370"/>
    </source>
</evidence>
<keyword evidence="2" id="KW-1003">Cell membrane</keyword>
<evidence type="ECO:0008006" key="9">
    <source>
        <dbReference type="Google" id="ProtNLM"/>
    </source>
</evidence>
<evidence type="ECO:0000256" key="5">
    <source>
        <dbReference type="ARBA" id="ARBA00023136"/>
    </source>
</evidence>
<evidence type="ECO:0000256" key="2">
    <source>
        <dbReference type="ARBA" id="ARBA00022475"/>
    </source>
</evidence>
<protein>
    <recommendedName>
        <fullName evidence="9">Thiosulfate reductase</fullName>
    </recommendedName>
</protein>
<evidence type="ECO:0000256" key="3">
    <source>
        <dbReference type="ARBA" id="ARBA00022692"/>
    </source>
</evidence>
<sequence>MDLVMTNTQALISWAILVFLTVLSVYLGQIIHSTTLFSVFIFAIVFFKGQLITDIFMELKYAPSRWRIIMLGYVLIVPSIICAIYLI</sequence>
<organism evidence="7 8">
    <name type="scientific">Thalassotalea profundi</name>
    <dbReference type="NCBI Taxonomy" id="2036687"/>
    <lineage>
        <taxon>Bacteria</taxon>
        <taxon>Pseudomonadati</taxon>
        <taxon>Pseudomonadota</taxon>
        <taxon>Gammaproteobacteria</taxon>
        <taxon>Alteromonadales</taxon>
        <taxon>Colwelliaceae</taxon>
        <taxon>Thalassotalea</taxon>
    </lineage>
</organism>
<name>A0ABQ3IGR7_9GAMM</name>
<comment type="subcellular location">
    <subcellularLocation>
        <location evidence="1">Cell membrane</location>
        <topology evidence="1">Multi-pass membrane protein</topology>
    </subcellularLocation>
</comment>
<gene>
    <name evidence="7" type="ORF">GCM10011501_10760</name>
</gene>
<dbReference type="Proteomes" id="UP000626370">
    <property type="component" value="Unassembled WGS sequence"/>
</dbReference>
<dbReference type="RefSeq" id="WP_373295353.1">
    <property type="nucleotide sequence ID" value="NZ_BNAH01000003.1"/>
</dbReference>
<keyword evidence="5 6" id="KW-0472">Membrane</keyword>